<evidence type="ECO:0000313" key="1">
    <source>
        <dbReference type="EMBL" id="AWK74549.1"/>
    </source>
</evidence>
<dbReference type="AlphaFoldDB" id="A0A2S2C118"/>
<organism evidence="1 2">
    <name type="scientific">Rhodococcus oxybenzonivorans</name>
    <dbReference type="NCBI Taxonomy" id="1990687"/>
    <lineage>
        <taxon>Bacteria</taxon>
        <taxon>Bacillati</taxon>
        <taxon>Actinomycetota</taxon>
        <taxon>Actinomycetes</taxon>
        <taxon>Mycobacteriales</taxon>
        <taxon>Nocardiaceae</taxon>
        <taxon>Rhodococcus</taxon>
    </lineage>
</organism>
<name>A0A2S2C118_9NOCA</name>
<protein>
    <submittedName>
        <fullName evidence="1">Uncharacterized protein</fullName>
    </submittedName>
</protein>
<reference evidence="1 2" key="1">
    <citation type="submission" date="2017-05" db="EMBL/GenBank/DDBJ databases">
        <title>Isolation of Rhodococcus sp. S2-17 biodegrading of BP-3.</title>
        <authorList>
            <person name="Lee Y."/>
            <person name="Kim K.H."/>
            <person name="Chun B.H."/>
            <person name="Jung H.S."/>
            <person name="Jeon C.O."/>
        </authorList>
    </citation>
    <scope>NUCLEOTIDE SEQUENCE [LARGE SCALE GENOMIC DNA]</scope>
    <source>
        <strain evidence="1 2">S2-17</strain>
    </source>
</reference>
<accession>A0A2S2C118</accession>
<evidence type="ECO:0000313" key="2">
    <source>
        <dbReference type="Proteomes" id="UP000245711"/>
    </source>
</evidence>
<dbReference type="EMBL" id="CP021354">
    <property type="protein sequence ID" value="AWK74549.1"/>
    <property type="molecule type" value="Genomic_DNA"/>
</dbReference>
<dbReference type="KEGG" id="roz:CBI38_26365"/>
<dbReference type="RefSeq" id="WP_109333580.1">
    <property type="nucleotide sequence ID" value="NZ_CP021354.1"/>
</dbReference>
<dbReference type="Proteomes" id="UP000245711">
    <property type="component" value="Chromosome"/>
</dbReference>
<keyword evidence="2" id="KW-1185">Reference proteome</keyword>
<sequence length="104" mass="11658">MRIVVDEISGKSQFRLEDADEFGSLHIESADPKCRIWADRLSALGRPSGAQQVFVKPDTIRALAGEQALDPSWSKRFEAMIEFADHRGWLSPAGEIRVHIALRV</sequence>
<proteinExistence type="predicted"/>
<gene>
    <name evidence="1" type="ORF">CBI38_26365</name>
</gene>
<dbReference type="OrthoDB" id="4481150at2"/>